<gene>
    <name evidence="1" type="ORF">NDU88_005244</name>
</gene>
<reference evidence="1" key="1">
    <citation type="journal article" date="2022" name="bioRxiv">
        <title>Sequencing and chromosome-scale assembly of the giantPleurodeles waltlgenome.</title>
        <authorList>
            <person name="Brown T."/>
            <person name="Elewa A."/>
            <person name="Iarovenko S."/>
            <person name="Subramanian E."/>
            <person name="Araus A.J."/>
            <person name="Petzold A."/>
            <person name="Susuki M."/>
            <person name="Suzuki K.-i.T."/>
            <person name="Hayashi T."/>
            <person name="Toyoda A."/>
            <person name="Oliveira C."/>
            <person name="Osipova E."/>
            <person name="Leigh N.D."/>
            <person name="Simon A."/>
            <person name="Yun M.H."/>
        </authorList>
    </citation>
    <scope>NUCLEOTIDE SEQUENCE</scope>
    <source>
        <strain evidence="1">20211129_DDA</strain>
        <tissue evidence="1">Liver</tissue>
    </source>
</reference>
<comment type="caution">
    <text evidence="1">The sequence shown here is derived from an EMBL/GenBank/DDBJ whole genome shotgun (WGS) entry which is preliminary data.</text>
</comment>
<proteinExistence type="predicted"/>
<evidence type="ECO:0000313" key="2">
    <source>
        <dbReference type="Proteomes" id="UP001066276"/>
    </source>
</evidence>
<keyword evidence="2" id="KW-1185">Reference proteome</keyword>
<dbReference type="Proteomes" id="UP001066276">
    <property type="component" value="Chromosome 1_1"/>
</dbReference>
<sequence length="96" mass="10924">MLAVQAFRGEFREAILRYVEDNRPLEWKALKVVISNQCIRAVMGVMMGLRQELVQTKMSLGALEGLARSHPEEQSALRVALEHQSQLVEQLRCLGF</sequence>
<accession>A0AAV7WY41</accession>
<evidence type="ECO:0000313" key="1">
    <source>
        <dbReference type="EMBL" id="KAJ1217651.1"/>
    </source>
</evidence>
<protein>
    <submittedName>
        <fullName evidence="1">Uncharacterized protein</fullName>
    </submittedName>
</protein>
<name>A0AAV7WY41_PLEWA</name>
<dbReference type="EMBL" id="JANPWB010000001">
    <property type="protein sequence ID" value="KAJ1217651.1"/>
    <property type="molecule type" value="Genomic_DNA"/>
</dbReference>
<dbReference type="AlphaFoldDB" id="A0AAV7WY41"/>
<organism evidence="1 2">
    <name type="scientific">Pleurodeles waltl</name>
    <name type="common">Iberian ribbed newt</name>
    <dbReference type="NCBI Taxonomy" id="8319"/>
    <lineage>
        <taxon>Eukaryota</taxon>
        <taxon>Metazoa</taxon>
        <taxon>Chordata</taxon>
        <taxon>Craniata</taxon>
        <taxon>Vertebrata</taxon>
        <taxon>Euteleostomi</taxon>
        <taxon>Amphibia</taxon>
        <taxon>Batrachia</taxon>
        <taxon>Caudata</taxon>
        <taxon>Salamandroidea</taxon>
        <taxon>Salamandridae</taxon>
        <taxon>Pleurodelinae</taxon>
        <taxon>Pleurodeles</taxon>
    </lineage>
</organism>